<organism evidence="1 2">
    <name type="scientific">Aphanizomenon flos-aquae WA102</name>
    <dbReference type="NCBI Taxonomy" id="1710896"/>
    <lineage>
        <taxon>Bacteria</taxon>
        <taxon>Bacillati</taxon>
        <taxon>Cyanobacteriota</taxon>
        <taxon>Cyanophyceae</taxon>
        <taxon>Nostocales</taxon>
        <taxon>Aphanizomenonaceae</taxon>
        <taxon>Aphanizomenon</taxon>
    </lineage>
</organism>
<reference evidence="1 2" key="1">
    <citation type="submission" date="2015-09" db="EMBL/GenBank/DDBJ databases">
        <title>Aphanizomenon flos-aquae WA102.</title>
        <authorList>
            <person name="Driscoll C."/>
        </authorList>
    </citation>
    <scope>NUCLEOTIDE SEQUENCE [LARGE SCALE GENOMIC DNA]</scope>
    <source>
        <strain evidence="1">WA102</strain>
    </source>
</reference>
<gene>
    <name evidence="1" type="ORF">AN484_11960</name>
</gene>
<dbReference type="EMBL" id="LJOW01000051">
    <property type="protein sequence ID" value="OBQ43528.1"/>
    <property type="molecule type" value="Genomic_DNA"/>
</dbReference>
<comment type="caution">
    <text evidence="1">The sequence shown here is derived from an EMBL/GenBank/DDBJ whole genome shotgun (WGS) entry which is preliminary data.</text>
</comment>
<accession>A0A1B7X2D4</accession>
<protein>
    <submittedName>
        <fullName evidence="1">Uncharacterized protein</fullName>
    </submittedName>
</protein>
<evidence type="ECO:0000313" key="2">
    <source>
        <dbReference type="Proteomes" id="UP000092093"/>
    </source>
</evidence>
<proteinExistence type="predicted"/>
<sequence length="69" mass="8055">MMKPMINWLKSTYATPSAEVMALRELESSKRRLLEAQTAREYAESMCKYREAQIKRLTAYLHNATEVKS</sequence>
<dbReference type="Proteomes" id="UP000092093">
    <property type="component" value="Unassembled WGS sequence"/>
</dbReference>
<name>A0A1B7X2D4_APHFL</name>
<dbReference type="AlphaFoldDB" id="A0A1B7X2D4"/>
<evidence type="ECO:0000313" key="1">
    <source>
        <dbReference type="EMBL" id="OBQ43528.1"/>
    </source>
</evidence>